<evidence type="ECO:0000259" key="8">
    <source>
        <dbReference type="PROSITE" id="PS51462"/>
    </source>
</evidence>
<dbReference type="FunFam" id="3.90.79.10:FF:000163">
    <property type="entry name" value="Hydrolase, NUDIX family protein"/>
    <property type="match status" value="1"/>
</dbReference>
<dbReference type="InterPro" id="IPR007722">
    <property type="entry name" value="DCP2_BoxA"/>
</dbReference>
<comment type="similarity">
    <text evidence="3">Belongs to the Nudix hydrolase family. DCP2 subfamily.</text>
</comment>
<dbReference type="InterPro" id="IPR036189">
    <property type="entry name" value="DCP2_BoxA_sf"/>
</dbReference>
<evidence type="ECO:0000313" key="9">
    <source>
        <dbReference type="EMBL" id="EAX95291.1"/>
    </source>
</evidence>
<comment type="cofactor">
    <cofactor evidence="1">
        <name>Mn(2+)</name>
        <dbReference type="ChEBI" id="CHEBI:29035"/>
    </cofactor>
</comment>
<dbReference type="SUPFAM" id="SSF55811">
    <property type="entry name" value="Nudix"/>
    <property type="match status" value="1"/>
</dbReference>
<comment type="subcellular location">
    <subcellularLocation>
        <location evidence="2">Cytoplasm</location>
    </subcellularLocation>
</comment>
<dbReference type="PANTHER" id="PTHR23114">
    <property type="entry name" value="M7GPPPN-MRNA HYDROLASE"/>
    <property type="match status" value="1"/>
</dbReference>
<organism evidence="9 10">
    <name type="scientific">Trichomonas vaginalis (strain ATCC PRA-98 / G3)</name>
    <dbReference type="NCBI Taxonomy" id="412133"/>
    <lineage>
        <taxon>Eukaryota</taxon>
        <taxon>Metamonada</taxon>
        <taxon>Parabasalia</taxon>
        <taxon>Trichomonadida</taxon>
        <taxon>Trichomonadidae</taxon>
        <taxon>Trichomonas</taxon>
    </lineage>
</organism>
<dbReference type="InterPro" id="IPR015797">
    <property type="entry name" value="NUDIX_hydrolase-like_dom_sf"/>
</dbReference>
<gene>
    <name evidence="9" type="ORF">TVAG_270820</name>
</gene>
<dbReference type="STRING" id="5722.A2FIH4"/>
<evidence type="ECO:0000313" key="10">
    <source>
        <dbReference type="Proteomes" id="UP000001542"/>
    </source>
</evidence>
<dbReference type="Pfam" id="PF05026">
    <property type="entry name" value="DCP2"/>
    <property type="match status" value="1"/>
</dbReference>
<dbReference type="GO" id="GO:0030145">
    <property type="term" value="F:manganese ion binding"/>
    <property type="evidence" value="ECO:0007669"/>
    <property type="project" value="InterPro"/>
</dbReference>
<reference evidence="9" key="2">
    <citation type="journal article" date="2007" name="Science">
        <title>Draft genome sequence of the sexually transmitted pathogen Trichomonas vaginalis.</title>
        <authorList>
            <person name="Carlton J.M."/>
            <person name="Hirt R.P."/>
            <person name="Silva J.C."/>
            <person name="Delcher A.L."/>
            <person name="Schatz M."/>
            <person name="Zhao Q."/>
            <person name="Wortman J.R."/>
            <person name="Bidwell S.L."/>
            <person name="Alsmark U.C.M."/>
            <person name="Besteiro S."/>
            <person name="Sicheritz-Ponten T."/>
            <person name="Noel C.J."/>
            <person name="Dacks J.B."/>
            <person name="Foster P.G."/>
            <person name="Simillion C."/>
            <person name="Van de Peer Y."/>
            <person name="Miranda-Saavedra D."/>
            <person name="Barton G.J."/>
            <person name="Westrop G.D."/>
            <person name="Mueller S."/>
            <person name="Dessi D."/>
            <person name="Fiori P.L."/>
            <person name="Ren Q."/>
            <person name="Paulsen I."/>
            <person name="Zhang H."/>
            <person name="Bastida-Corcuera F.D."/>
            <person name="Simoes-Barbosa A."/>
            <person name="Brown M.T."/>
            <person name="Hayes R.D."/>
            <person name="Mukherjee M."/>
            <person name="Okumura C.Y."/>
            <person name="Schneider R."/>
            <person name="Smith A.J."/>
            <person name="Vanacova S."/>
            <person name="Villalvazo M."/>
            <person name="Haas B.J."/>
            <person name="Pertea M."/>
            <person name="Feldblyum T.V."/>
            <person name="Utterback T.R."/>
            <person name="Shu C.L."/>
            <person name="Osoegawa K."/>
            <person name="de Jong P.J."/>
            <person name="Hrdy I."/>
            <person name="Horvathova L."/>
            <person name="Zubacova Z."/>
            <person name="Dolezal P."/>
            <person name="Malik S.B."/>
            <person name="Logsdon J.M. Jr."/>
            <person name="Henze K."/>
            <person name="Gupta A."/>
            <person name="Wang C.C."/>
            <person name="Dunne R.L."/>
            <person name="Upcroft J.A."/>
            <person name="Upcroft P."/>
            <person name="White O."/>
            <person name="Salzberg S.L."/>
            <person name="Tang P."/>
            <person name="Chiu C.-H."/>
            <person name="Lee Y.-S."/>
            <person name="Embley T.M."/>
            <person name="Coombs G.H."/>
            <person name="Mottram J.C."/>
            <person name="Tachezy J."/>
            <person name="Fraser-Liggett C.M."/>
            <person name="Johnson P.J."/>
        </authorList>
    </citation>
    <scope>NUCLEOTIDE SEQUENCE [LARGE SCALE GENOMIC DNA]</scope>
    <source>
        <strain evidence="9">G3</strain>
    </source>
</reference>
<dbReference type="VEuPathDB" id="TrichDB:TVAGG3_0014810"/>
<reference evidence="9" key="1">
    <citation type="submission" date="2006-10" db="EMBL/GenBank/DDBJ databases">
        <authorList>
            <person name="Amadeo P."/>
            <person name="Zhao Q."/>
            <person name="Wortman J."/>
            <person name="Fraser-Liggett C."/>
            <person name="Carlton J."/>
        </authorList>
    </citation>
    <scope>NUCLEOTIDE SEQUENCE</scope>
    <source>
        <strain evidence="9">G3</strain>
    </source>
</reference>
<dbReference type="VEuPathDB" id="TrichDB:TVAG_270820"/>
<keyword evidence="7" id="KW-0694">RNA-binding</keyword>
<dbReference type="Gene3D" id="1.10.10.1050">
    <property type="entry name" value="Dcp2, box A domain"/>
    <property type="match status" value="1"/>
</dbReference>
<evidence type="ECO:0000256" key="3">
    <source>
        <dbReference type="ARBA" id="ARBA00005279"/>
    </source>
</evidence>
<dbReference type="PROSITE" id="PS51462">
    <property type="entry name" value="NUDIX"/>
    <property type="match status" value="1"/>
</dbReference>
<keyword evidence="10" id="KW-1185">Reference proteome</keyword>
<evidence type="ECO:0000256" key="4">
    <source>
        <dbReference type="ARBA" id="ARBA00022490"/>
    </source>
</evidence>
<evidence type="ECO:0000256" key="1">
    <source>
        <dbReference type="ARBA" id="ARBA00001936"/>
    </source>
</evidence>
<dbReference type="OrthoDB" id="18996at2759"/>
<dbReference type="GO" id="GO:0003723">
    <property type="term" value="F:RNA binding"/>
    <property type="evidence" value="ECO:0007669"/>
    <property type="project" value="UniProtKB-KW"/>
</dbReference>
<dbReference type="InParanoid" id="A2FIH4"/>
<evidence type="ECO:0000256" key="2">
    <source>
        <dbReference type="ARBA" id="ARBA00004496"/>
    </source>
</evidence>
<accession>A2FIH4</accession>
<feature type="domain" description="Nudix hydrolase" evidence="8">
    <location>
        <begin position="110"/>
        <end position="237"/>
    </location>
</feature>
<dbReference type="GO" id="GO:0005737">
    <property type="term" value="C:cytoplasm"/>
    <property type="evidence" value="ECO:0000318"/>
    <property type="project" value="GO_Central"/>
</dbReference>
<proteinExistence type="inferred from homology"/>
<dbReference type="AlphaFoldDB" id="A2FIH4"/>
<name>A2FIH4_TRIV3</name>
<dbReference type="SMR" id="A2FIH4"/>
<keyword evidence="6 9" id="KW-0378">Hydrolase</keyword>
<dbReference type="GO" id="GO:0016787">
    <property type="term" value="F:hydrolase activity"/>
    <property type="evidence" value="ECO:0007669"/>
    <property type="project" value="UniProtKB-KW"/>
</dbReference>
<dbReference type="Proteomes" id="UP000001542">
    <property type="component" value="Unassembled WGS sequence"/>
</dbReference>
<evidence type="ECO:0000256" key="5">
    <source>
        <dbReference type="ARBA" id="ARBA00022723"/>
    </source>
</evidence>
<dbReference type="EMBL" id="DS113813">
    <property type="protein sequence ID" value="EAX95291.1"/>
    <property type="molecule type" value="Genomic_DNA"/>
</dbReference>
<dbReference type="KEGG" id="tva:4753039"/>
<evidence type="ECO:0000256" key="6">
    <source>
        <dbReference type="ARBA" id="ARBA00022801"/>
    </source>
</evidence>
<dbReference type="eggNOG" id="KOG2937">
    <property type="taxonomic scope" value="Eukaryota"/>
</dbReference>
<dbReference type="Gene3D" id="3.90.79.10">
    <property type="entry name" value="Nucleoside Triphosphate Pyrophosphohydrolase"/>
    <property type="match status" value="1"/>
</dbReference>
<sequence>MSINTENPYDDTNHVNHFELSAVSEEEADDLLARFFLNQPQGFFKKPIDIAVAIKSAYYHHLSIHKSMKTTQPKSVVSKFAANLFNYCPDLHPYINQIPEMFLQLRKSHQNLLTCGAICLNKDLTKVLVIAHTITPNQFAFPKGKIDEGETPLLAAIRETEEEANFDVSPYILENYSFRYKRKSRADGVFFFATNVPEVELKPSLPAEICKIGWVDINTRKSDDGYSWQPDGPTSLILEDQLPAFIEMQKLKNNSEYIIQL</sequence>
<dbReference type="RefSeq" id="XP_001308221.1">
    <property type="nucleotide sequence ID" value="XM_001308220.1"/>
</dbReference>
<keyword evidence="5" id="KW-0479">Metal-binding</keyword>
<dbReference type="PANTHER" id="PTHR23114:SF17">
    <property type="entry name" value="M7GPPPN-MRNA HYDROLASE"/>
    <property type="match status" value="1"/>
</dbReference>
<dbReference type="SUPFAM" id="SSF140586">
    <property type="entry name" value="Dcp2 domain-like"/>
    <property type="match status" value="1"/>
</dbReference>
<evidence type="ECO:0000256" key="7">
    <source>
        <dbReference type="ARBA" id="ARBA00022884"/>
    </source>
</evidence>
<dbReference type="InterPro" id="IPR020084">
    <property type="entry name" value="NUDIX_hydrolase_CS"/>
</dbReference>
<dbReference type="InterPro" id="IPR000086">
    <property type="entry name" value="NUDIX_hydrolase_dom"/>
</dbReference>
<keyword evidence="4" id="KW-0963">Cytoplasm</keyword>
<protein>
    <submittedName>
        <fullName evidence="9">Hydrolase, NUDIX family protein</fullName>
    </submittedName>
</protein>
<dbReference type="FunFam" id="1.10.10.1050:FF:000013">
    <property type="entry name" value="Hydrolase, NUDIX family protein"/>
    <property type="match status" value="1"/>
</dbReference>
<dbReference type="PROSITE" id="PS00893">
    <property type="entry name" value="NUDIX_BOX"/>
    <property type="match status" value="1"/>
</dbReference>
<dbReference type="Pfam" id="PF00293">
    <property type="entry name" value="NUDIX"/>
    <property type="match status" value="1"/>
</dbReference>
<dbReference type="GO" id="GO:0000290">
    <property type="term" value="P:deadenylation-dependent decapping of nuclear-transcribed mRNA"/>
    <property type="evidence" value="ECO:0000318"/>
    <property type="project" value="GO_Central"/>
</dbReference>